<dbReference type="AlphaFoldDB" id="A0A6M1RT06"/>
<dbReference type="PANTHER" id="PTHR44366">
    <property type="entry name" value="UDP-N-ACETYLGLUCOSAMINE--PEPTIDE N-ACETYLGLUCOSAMINYLTRANSFERASE 110 KDA SUBUNIT"/>
    <property type="match status" value="1"/>
</dbReference>
<dbReference type="PROSITE" id="PS50005">
    <property type="entry name" value="TPR"/>
    <property type="match status" value="2"/>
</dbReference>
<evidence type="ECO:0000256" key="3">
    <source>
        <dbReference type="SAM" id="MobiDB-lite"/>
    </source>
</evidence>
<sequence>MWRLWLGFCLCWLLFGPMKGLAQQGPDQQYVHIYSTIQEGDRLLARGQPRAALNKYLEAREALQRLEKSWPDWNPRIVRFRLQYLAEQIARATAASPAGPATPLPEPSPAPPTPSTPEPDPALLREIESLRQQVAQLQADKALLEARLREALSVQPAATDPRELARAEARIRDLEKERDLLKAALEDQQRRLTAADRSAEIQQLQRELEQTRRELAEQTELARRLARDKAAAEEQLTAHGLTAARELQQARKRIAALEQELAALRAQPATPPTAPPDVLALQQELQQLQQRLAEQTGRAEALARENERLQQQLAALTSTPADKAALDKLQQALSETQRQLREQENLSQQLTTEKTRLLARLEELRARTEALETLRAENALLKQQLANLTADAAARTNTLEESRQARLRLATLQSDLEILRLERAALEQRLVTARSNETALVRESTETIANLRARLAALEADPVPFTPEELALLRAPAPTLLPAAAAKPSSPPSSIGPSPVPAPVTAVNPREIEDVLERARRAFDQDNLEEAARLCREVLQQVPRHPIALANLALVSLRQNRPDEARTHAEAALEQAPDNARVRSVLGQVLLQTGRYDEALNQFSRAAELDPRNAEIQNYLGLALSHQGHRAAAESAFRRAILLQPGYAAAHHNLAVFYLHRDPPLLELARWHYQKARAAGFPPNPELESALARTEPPPPG</sequence>
<dbReference type="PANTHER" id="PTHR44366:SF1">
    <property type="entry name" value="UDP-N-ACETYLGLUCOSAMINE--PEPTIDE N-ACETYLGLUCOSAMINYLTRANSFERASE 110 KDA SUBUNIT"/>
    <property type="match status" value="1"/>
</dbReference>
<evidence type="ECO:0000256" key="2">
    <source>
        <dbReference type="SAM" id="Coils"/>
    </source>
</evidence>
<organism evidence="4 5">
    <name type="scientific">Limisphaera ngatamarikiensis</name>
    <dbReference type="NCBI Taxonomy" id="1324935"/>
    <lineage>
        <taxon>Bacteria</taxon>
        <taxon>Pseudomonadati</taxon>
        <taxon>Verrucomicrobiota</taxon>
        <taxon>Verrucomicrobiia</taxon>
        <taxon>Limisphaerales</taxon>
        <taxon>Limisphaeraceae</taxon>
        <taxon>Limisphaera</taxon>
    </lineage>
</organism>
<evidence type="ECO:0000313" key="5">
    <source>
        <dbReference type="Proteomes" id="UP000477311"/>
    </source>
</evidence>
<feature type="repeat" description="TPR" evidence="1">
    <location>
        <begin position="580"/>
        <end position="613"/>
    </location>
</feature>
<feature type="repeat" description="TPR" evidence="1">
    <location>
        <begin position="614"/>
        <end position="647"/>
    </location>
</feature>
<dbReference type="GO" id="GO:0097363">
    <property type="term" value="F:protein O-acetylglucosaminyltransferase activity"/>
    <property type="evidence" value="ECO:0007669"/>
    <property type="project" value="TreeGrafter"/>
</dbReference>
<keyword evidence="1" id="KW-0802">TPR repeat</keyword>
<keyword evidence="5" id="KW-1185">Reference proteome</keyword>
<gene>
    <name evidence="4" type="ORF">G4L39_14055</name>
</gene>
<dbReference type="SMART" id="SM00028">
    <property type="entry name" value="TPR"/>
    <property type="match status" value="4"/>
</dbReference>
<feature type="compositionally biased region" description="Low complexity" evidence="3">
    <location>
        <begin position="483"/>
        <end position="497"/>
    </location>
</feature>
<feature type="region of interest" description="Disordered" evidence="3">
    <location>
        <begin position="95"/>
        <end position="121"/>
    </location>
</feature>
<name>A0A6M1RT06_9BACT</name>
<evidence type="ECO:0000256" key="1">
    <source>
        <dbReference type="PROSITE-ProRule" id="PRU00339"/>
    </source>
</evidence>
<feature type="region of interest" description="Disordered" evidence="3">
    <location>
        <begin position="483"/>
        <end position="505"/>
    </location>
</feature>
<dbReference type="SUPFAM" id="SSF48452">
    <property type="entry name" value="TPR-like"/>
    <property type="match status" value="1"/>
</dbReference>
<dbReference type="InterPro" id="IPR037919">
    <property type="entry name" value="OGT"/>
</dbReference>
<dbReference type="Proteomes" id="UP000477311">
    <property type="component" value="Unassembled WGS sequence"/>
</dbReference>
<protein>
    <submittedName>
        <fullName evidence="4">Tetratricopeptide repeat protein</fullName>
    </submittedName>
</protein>
<dbReference type="Gene3D" id="1.25.40.10">
    <property type="entry name" value="Tetratricopeptide repeat domain"/>
    <property type="match status" value="1"/>
</dbReference>
<dbReference type="InterPro" id="IPR019734">
    <property type="entry name" value="TPR_rpt"/>
</dbReference>
<accession>A0A6M1RT06</accession>
<comment type="caution">
    <text evidence="4">The sequence shown here is derived from an EMBL/GenBank/DDBJ whole genome shotgun (WGS) entry which is preliminary data.</text>
</comment>
<dbReference type="Pfam" id="PF14559">
    <property type="entry name" value="TPR_19"/>
    <property type="match status" value="1"/>
</dbReference>
<dbReference type="PROSITE" id="PS50293">
    <property type="entry name" value="TPR_REGION"/>
    <property type="match status" value="1"/>
</dbReference>
<dbReference type="GO" id="GO:0006493">
    <property type="term" value="P:protein O-linked glycosylation"/>
    <property type="evidence" value="ECO:0007669"/>
    <property type="project" value="InterPro"/>
</dbReference>
<keyword evidence="2" id="KW-0175">Coiled coil</keyword>
<feature type="coiled-coil region" evidence="2">
    <location>
        <begin position="127"/>
        <end position="461"/>
    </location>
</feature>
<feature type="compositionally biased region" description="Pro residues" evidence="3">
    <location>
        <begin position="100"/>
        <end position="120"/>
    </location>
</feature>
<dbReference type="EMBL" id="JAAKYA010000096">
    <property type="protein sequence ID" value="NGO40507.1"/>
    <property type="molecule type" value="Genomic_DNA"/>
</dbReference>
<evidence type="ECO:0000313" key="4">
    <source>
        <dbReference type="EMBL" id="NGO40507.1"/>
    </source>
</evidence>
<dbReference type="RefSeq" id="WP_165109172.1">
    <property type="nucleotide sequence ID" value="NZ_JAAKYA010000096.1"/>
</dbReference>
<reference evidence="4 5" key="1">
    <citation type="submission" date="2020-02" db="EMBL/GenBank/DDBJ databases">
        <title>Draft genome sequence of Limisphaera ngatamarikiensis NGM72.4T, a thermophilic Verrucomicrobia grouped in subdivision 3.</title>
        <authorList>
            <person name="Carere C.R."/>
            <person name="Steen J."/>
            <person name="Hugenholtz P."/>
            <person name="Stott M.B."/>
        </authorList>
    </citation>
    <scope>NUCLEOTIDE SEQUENCE [LARGE SCALE GENOMIC DNA]</scope>
    <source>
        <strain evidence="4 5">NGM72.4</strain>
    </source>
</reference>
<proteinExistence type="predicted"/>
<dbReference type="InterPro" id="IPR011990">
    <property type="entry name" value="TPR-like_helical_dom_sf"/>
</dbReference>